<dbReference type="InterPro" id="IPR001114">
    <property type="entry name" value="Adenylosuccinate_synthetase"/>
</dbReference>
<evidence type="ECO:0000256" key="5">
    <source>
        <dbReference type="ARBA" id="ARBA00022741"/>
    </source>
</evidence>
<dbReference type="Gene3D" id="1.10.300.10">
    <property type="entry name" value="Adenylosuccinate Synthetase, subunit A, domain 2"/>
    <property type="match status" value="1"/>
</dbReference>
<evidence type="ECO:0000256" key="2">
    <source>
        <dbReference type="ARBA" id="ARBA00011738"/>
    </source>
</evidence>
<dbReference type="SMART" id="SM00788">
    <property type="entry name" value="Adenylsucc_synt"/>
    <property type="match status" value="1"/>
</dbReference>
<dbReference type="GO" id="GO:0044208">
    <property type="term" value="P:'de novo' AMP biosynthetic process"/>
    <property type="evidence" value="ECO:0007669"/>
    <property type="project" value="TreeGrafter"/>
</dbReference>
<keyword evidence="7" id="KW-0460">Magnesium</keyword>
<dbReference type="InterPro" id="IPR027417">
    <property type="entry name" value="P-loop_NTPase"/>
</dbReference>
<dbReference type="InterPro" id="IPR033128">
    <property type="entry name" value="Adenylosuccin_syn_Lys_AS"/>
</dbReference>
<dbReference type="InterPro" id="IPR018220">
    <property type="entry name" value="Adenylosuccin_syn_GTP-bd"/>
</dbReference>
<dbReference type="PROSITE" id="PS00513">
    <property type="entry name" value="ADENYLOSUCCIN_SYN_2"/>
    <property type="match status" value="1"/>
</dbReference>
<dbReference type="SUPFAM" id="SSF52540">
    <property type="entry name" value="P-loop containing nucleoside triphosphate hydrolases"/>
    <property type="match status" value="1"/>
</dbReference>
<evidence type="ECO:0000256" key="3">
    <source>
        <dbReference type="ARBA" id="ARBA00022598"/>
    </source>
</evidence>
<dbReference type="EC" id="6.3.4.4" evidence="9"/>
<dbReference type="InterPro" id="IPR042110">
    <property type="entry name" value="Adenylosuccinate_synth_dom2"/>
</dbReference>
<dbReference type="EMBL" id="LNQE01000926">
    <property type="protein sequence ID" value="KUG23020.1"/>
    <property type="molecule type" value="Genomic_DNA"/>
</dbReference>
<dbReference type="FunFam" id="3.90.170.10:FF:000001">
    <property type="entry name" value="Adenylosuccinate synthetase"/>
    <property type="match status" value="1"/>
</dbReference>
<dbReference type="Gene3D" id="3.40.440.10">
    <property type="entry name" value="Adenylosuccinate Synthetase, subunit A, domain 1"/>
    <property type="match status" value="1"/>
</dbReference>
<protein>
    <submittedName>
        <fullName evidence="9">Adenylosuccinate synthetase</fullName>
        <ecNumber evidence="9">6.3.4.4</ecNumber>
    </submittedName>
</protein>
<comment type="caution">
    <text evidence="9">The sequence shown here is derived from an EMBL/GenBank/DDBJ whole genome shotgun (WGS) entry which is preliminary data.</text>
</comment>
<accession>A0A0W8FQ58</accession>
<dbReference type="GO" id="GO:0005737">
    <property type="term" value="C:cytoplasm"/>
    <property type="evidence" value="ECO:0007669"/>
    <property type="project" value="TreeGrafter"/>
</dbReference>
<keyword evidence="5" id="KW-0547">Nucleotide-binding</keyword>
<dbReference type="FunFam" id="1.10.300.10:FF:000001">
    <property type="entry name" value="Adenylosuccinate synthetase"/>
    <property type="match status" value="1"/>
</dbReference>
<evidence type="ECO:0000256" key="4">
    <source>
        <dbReference type="ARBA" id="ARBA00022723"/>
    </source>
</evidence>
<proteinExistence type="inferred from homology"/>
<dbReference type="GO" id="GO:0046872">
    <property type="term" value="F:metal ion binding"/>
    <property type="evidence" value="ECO:0007669"/>
    <property type="project" value="UniProtKB-KW"/>
</dbReference>
<keyword evidence="4" id="KW-0479">Metal-binding</keyword>
<organism evidence="9">
    <name type="scientific">hydrocarbon metagenome</name>
    <dbReference type="NCBI Taxonomy" id="938273"/>
    <lineage>
        <taxon>unclassified sequences</taxon>
        <taxon>metagenomes</taxon>
        <taxon>ecological metagenomes</taxon>
    </lineage>
</organism>
<sequence length="433" mass="47965">MANVAVVGTQWGDEGKGKIVDLYTEKSDIIARFQGGNNAGHTLVVKGKKTILHLIPSGILHDNKICIIGNGVVFDPAVFLQELEELREGNLLPPNTKLFISEKAHLIMPYHRSIDQAREARNFGKKIGTTGRGIGPAYEDKVARTGIRVGDLYEEDLFREKLRHSLEEKNFLLSNFFKDKPLDEKEIAEQYLGYAQKIKSYVTDTSLLLDREIKQGKKVLFEGAQGSHLDIDHGTYPYVTSSNTVSANASCGSGIGPNTINKVVGICKAYTTRVGEGPFPTELKDKIGDHMQQVGQEFGATTGRKRRCGWLDMVLVRQAVRVSGINTLAITKLDVLTGLEKVKICVSYKSANGNFTHSAPASIKALSECQPVYEELEGWKEDILYAREMSELPANARKFLKRLEELAEAKIILVSVGPGREETIIMEDPFLNK</sequence>
<dbReference type="NCBIfam" id="TIGR00184">
    <property type="entry name" value="purA"/>
    <property type="match status" value="1"/>
</dbReference>
<dbReference type="Pfam" id="PF00709">
    <property type="entry name" value="Adenylsucc_synt"/>
    <property type="match status" value="1"/>
</dbReference>
<dbReference type="PANTHER" id="PTHR11846">
    <property type="entry name" value="ADENYLOSUCCINATE SYNTHETASE"/>
    <property type="match status" value="1"/>
</dbReference>
<dbReference type="GO" id="GO:0046040">
    <property type="term" value="P:IMP metabolic process"/>
    <property type="evidence" value="ECO:0007669"/>
    <property type="project" value="TreeGrafter"/>
</dbReference>
<evidence type="ECO:0000313" key="9">
    <source>
        <dbReference type="EMBL" id="KUG23020.1"/>
    </source>
</evidence>
<dbReference type="InterPro" id="IPR042109">
    <property type="entry name" value="Adenylosuccinate_synth_dom1"/>
</dbReference>
<dbReference type="GO" id="GO:0005525">
    <property type="term" value="F:GTP binding"/>
    <property type="evidence" value="ECO:0007669"/>
    <property type="project" value="UniProtKB-KW"/>
</dbReference>
<comment type="cofactor">
    <cofactor evidence="1">
        <name>Mg(2+)</name>
        <dbReference type="ChEBI" id="CHEBI:18420"/>
    </cofactor>
</comment>
<evidence type="ECO:0000256" key="8">
    <source>
        <dbReference type="ARBA" id="ARBA00023134"/>
    </source>
</evidence>
<dbReference type="Gene3D" id="3.90.170.10">
    <property type="entry name" value="Adenylosuccinate Synthetase, subunit A, domain 3"/>
    <property type="match status" value="1"/>
</dbReference>
<dbReference type="PROSITE" id="PS01266">
    <property type="entry name" value="ADENYLOSUCCIN_SYN_1"/>
    <property type="match status" value="1"/>
</dbReference>
<evidence type="ECO:0000256" key="6">
    <source>
        <dbReference type="ARBA" id="ARBA00022755"/>
    </source>
</evidence>
<dbReference type="NCBIfam" id="NF002223">
    <property type="entry name" value="PRK01117.1"/>
    <property type="match status" value="1"/>
</dbReference>
<gene>
    <name evidence="9" type="ORF">ASZ90_007193</name>
</gene>
<comment type="subunit">
    <text evidence="2">Homodimer.</text>
</comment>
<dbReference type="CDD" id="cd03108">
    <property type="entry name" value="AdSS"/>
    <property type="match status" value="1"/>
</dbReference>
<evidence type="ECO:0000256" key="1">
    <source>
        <dbReference type="ARBA" id="ARBA00001946"/>
    </source>
</evidence>
<keyword evidence="8" id="KW-0342">GTP-binding</keyword>
<dbReference type="HAMAP" id="MF_00011">
    <property type="entry name" value="Adenylosucc_synth"/>
    <property type="match status" value="1"/>
</dbReference>
<dbReference type="InterPro" id="IPR042111">
    <property type="entry name" value="Adenylosuccinate_synth_dom3"/>
</dbReference>
<dbReference type="GO" id="GO:0004019">
    <property type="term" value="F:adenylosuccinate synthase activity"/>
    <property type="evidence" value="ECO:0007669"/>
    <property type="project" value="UniProtKB-EC"/>
</dbReference>
<keyword evidence="3 9" id="KW-0436">Ligase</keyword>
<evidence type="ECO:0000256" key="7">
    <source>
        <dbReference type="ARBA" id="ARBA00022842"/>
    </source>
</evidence>
<dbReference type="PANTHER" id="PTHR11846:SF0">
    <property type="entry name" value="ADENYLOSUCCINATE SYNTHETASE"/>
    <property type="match status" value="1"/>
</dbReference>
<reference evidence="9" key="1">
    <citation type="journal article" date="2015" name="Proc. Natl. Acad. Sci. U.S.A.">
        <title>Networks of energetic and metabolic interactions define dynamics in microbial communities.</title>
        <authorList>
            <person name="Embree M."/>
            <person name="Liu J.K."/>
            <person name="Al-Bassam M.M."/>
            <person name="Zengler K."/>
        </authorList>
    </citation>
    <scope>NUCLEOTIDE SEQUENCE</scope>
</reference>
<name>A0A0W8FQ58_9ZZZZ</name>
<keyword evidence="6" id="KW-0658">Purine biosynthesis</keyword>
<dbReference type="AlphaFoldDB" id="A0A0W8FQ58"/>